<sequence length="220" mass="25595">MNTEVISALIGAIIGGIFTIIGANFSFKKELRSKSNIDRLINTYEPLYNEVSKNHNSLIDFSMPNISFSSIDTSINSINYKDLFEILNDSRSFSIPKNIYIKLKNFHTSIEEYNLNLDNALNSINKVIYNPYNLHNYDTLSLSGRVVLSNLLLSSHYNRFEFDDQESFDSYKLILPEILKLSEIDLIENSYKNLLDNEKELINEVEEEIKTINYNYKYRK</sequence>
<evidence type="ECO:0000256" key="2">
    <source>
        <dbReference type="SAM" id="Phobius"/>
    </source>
</evidence>
<organism evidence="3 4">
    <name type="scientific">Metaclostridioides mangenotii</name>
    <dbReference type="NCBI Taxonomy" id="1540"/>
    <lineage>
        <taxon>Bacteria</taxon>
        <taxon>Bacillati</taxon>
        <taxon>Bacillota</taxon>
        <taxon>Clostridia</taxon>
        <taxon>Peptostreptococcales</taxon>
        <taxon>Peptostreptococcaceae</taxon>
        <taxon>Metaclostridioides</taxon>
    </lineage>
</organism>
<keyword evidence="2" id="KW-1133">Transmembrane helix</keyword>
<comment type="caution">
    <text evidence="3">The sequence shown here is derived from an EMBL/GenBank/DDBJ whole genome shotgun (WGS) entry which is preliminary data.</text>
</comment>
<keyword evidence="4" id="KW-1185">Reference proteome</keyword>
<feature type="transmembrane region" description="Helical" evidence="2">
    <location>
        <begin position="6"/>
        <end position="27"/>
    </location>
</feature>
<keyword evidence="2" id="KW-0812">Transmembrane</keyword>
<feature type="coiled-coil region" evidence="1">
    <location>
        <begin position="184"/>
        <end position="215"/>
    </location>
</feature>
<evidence type="ECO:0000313" key="4">
    <source>
        <dbReference type="Proteomes" id="UP000767291"/>
    </source>
</evidence>
<protein>
    <submittedName>
        <fullName evidence="3">Uncharacterized protein</fullName>
    </submittedName>
</protein>
<proteinExistence type="predicted"/>
<dbReference type="EMBL" id="JAGGJX010000001">
    <property type="protein sequence ID" value="MBP1854051.1"/>
    <property type="molecule type" value="Genomic_DNA"/>
</dbReference>
<keyword evidence="2" id="KW-0472">Membrane</keyword>
<name>A0ABS4E7Y8_9FIRM</name>
<accession>A0ABS4E7Y8</accession>
<evidence type="ECO:0000313" key="3">
    <source>
        <dbReference type="EMBL" id="MBP1854051.1"/>
    </source>
</evidence>
<dbReference type="RefSeq" id="WP_209455636.1">
    <property type="nucleotide sequence ID" value="NZ_BAAACS010000017.1"/>
</dbReference>
<gene>
    <name evidence="3" type="ORF">J2Z43_000441</name>
</gene>
<dbReference type="Proteomes" id="UP000767291">
    <property type="component" value="Unassembled WGS sequence"/>
</dbReference>
<keyword evidence="1" id="KW-0175">Coiled coil</keyword>
<evidence type="ECO:0000256" key="1">
    <source>
        <dbReference type="SAM" id="Coils"/>
    </source>
</evidence>
<reference evidence="3 4" key="1">
    <citation type="submission" date="2021-03" db="EMBL/GenBank/DDBJ databases">
        <title>Genomic Encyclopedia of Type Strains, Phase IV (KMG-IV): sequencing the most valuable type-strain genomes for metagenomic binning, comparative biology and taxonomic classification.</title>
        <authorList>
            <person name="Goeker M."/>
        </authorList>
    </citation>
    <scope>NUCLEOTIDE SEQUENCE [LARGE SCALE GENOMIC DNA]</scope>
    <source>
        <strain evidence="3 4">DSM 1289</strain>
    </source>
</reference>